<keyword evidence="7" id="KW-0238">DNA-binding</keyword>
<keyword evidence="8" id="KW-0234">DNA repair</keyword>
<keyword evidence="6" id="KW-0378">Hydrolase</keyword>
<accession>A0A8S3ZS87</accession>
<dbReference type="GO" id="GO:1901255">
    <property type="term" value="P:nucleotide-excision repair involved in interstrand cross-link repair"/>
    <property type="evidence" value="ECO:0007669"/>
    <property type="project" value="TreeGrafter"/>
</dbReference>
<evidence type="ECO:0000259" key="12">
    <source>
        <dbReference type="SMART" id="SM00891"/>
    </source>
</evidence>
<keyword evidence="3" id="KW-0540">Nuclease</keyword>
<evidence type="ECO:0000256" key="4">
    <source>
        <dbReference type="ARBA" id="ARBA00022759"/>
    </source>
</evidence>
<reference evidence="13" key="1">
    <citation type="submission" date="2021-04" db="EMBL/GenBank/DDBJ databases">
        <authorList>
            <consortium name="Molecular Ecology Group"/>
        </authorList>
    </citation>
    <scope>NUCLEOTIDE SEQUENCE</scope>
</reference>
<name>A0A8S3ZS87_9EUPU</name>
<evidence type="ECO:0000313" key="14">
    <source>
        <dbReference type="Proteomes" id="UP000678393"/>
    </source>
</evidence>
<dbReference type="Pfam" id="PF02732">
    <property type="entry name" value="ERCC4"/>
    <property type="match status" value="1"/>
</dbReference>
<feature type="region of interest" description="Disordered" evidence="11">
    <location>
        <begin position="15"/>
        <end position="44"/>
    </location>
</feature>
<dbReference type="GO" id="GO:0003697">
    <property type="term" value="F:single-stranded DNA binding"/>
    <property type="evidence" value="ECO:0007669"/>
    <property type="project" value="TreeGrafter"/>
</dbReference>
<organism evidence="13 14">
    <name type="scientific">Candidula unifasciata</name>
    <dbReference type="NCBI Taxonomy" id="100452"/>
    <lineage>
        <taxon>Eukaryota</taxon>
        <taxon>Metazoa</taxon>
        <taxon>Spiralia</taxon>
        <taxon>Lophotrochozoa</taxon>
        <taxon>Mollusca</taxon>
        <taxon>Gastropoda</taxon>
        <taxon>Heterobranchia</taxon>
        <taxon>Euthyneura</taxon>
        <taxon>Panpulmonata</taxon>
        <taxon>Eupulmonata</taxon>
        <taxon>Stylommatophora</taxon>
        <taxon>Helicina</taxon>
        <taxon>Helicoidea</taxon>
        <taxon>Geomitridae</taxon>
        <taxon>Candidula</taxon>
    </lineage>
</organism>
<evidence type="ECO:0000256" key="3">
    <source>
        <dbReference type="ARBA" id="ARBA00022722"/>
    </source>
</evidence>
<comment type="subcellular location">
    <subcellularLocation>
        <location evidence="1">Nucleus</location>
    </subcellularLocation>
</comment>
<dbReference type="GO" id="GO:0000724">
    <property type="term" value="P:double-strand break repair via homologous recombination"/>
    <property type="evidence" value="ECO:0007669"/>
    <property type="project" value="TreeGrafter"/>
</dbReference>
<dbReference type="InterPro" id="IPR011335">
    <property type="entry name" value="Restrct_endonuc-II-like"/>
</dbReference>
<feature type="compositionally biased region" description="Polar residues" evidence="11">
    <location>
        <begin position="197"/>
        <end position="209"/>
    </location>
</feature>
<evidence type="ECO:0000256" key="8">
    <source>
        <dbReference type="ARBA" id="ARBA00023204"/>
    </source>
</evidence>
<keyword evidence="4" id="KW-0255">Endonuclease</keyword>
<evidence type="ECO:0000256" key="9">
    <source>
        <dbReference type="ARBA" id="ARBA00023242"/>
    </source>
</evidence>
<comment type="caution">
    <text evidence="13">The sequence shown here is derived from an EMBL/GenBank/DDBJ whole genome shotgun (WGS) entry which is preliminary data.</text>
</comment>
<evidence type="ECO:0000256" key="11">
    <source>
        <dbReference type="SAM" id="MobiDB-lite"/>
    </source>
</evidence>
<evidence type="ECO:0000256" key="5">
    <source>
        <dbReference type="ARBA" id="ARBA00022763"/>
    </source>
</evidence>
<comment type="similarity">
    <text evidence="2">Belongs to the XPF family.</text>
</comment>
<dbReference type="PANTHER" id="PTHR10150:SF0">
    <property type="entry name" value="DNA REPAIR ENDONUCLEASE XPF"/>
    <property type="match status" value="1"/>
</dbReference>
<evidence type="ECO:0000256" key="7">
    <source>
        <dbReference type="ARBA" id="ARBA00023125"/>
    </source>
</evidence>
<dbReference type="GO" id="GO:0003684">
    <property type="term" value="F:damaged DNA binding"/>
    <property type="evidence" value="ECO:0007669"/>
    <property type="project" value="TreeGrafter"/>
</dbReference>
<dbReference type="GO" id="GO:0000110">
    <property type="term" value="C:nucleotide-excision repair factor 1 complex"/>
    <property type="evidence" value="ECO:0007669"/>
    <property type="project" value="TreeGrafter"/>
</dbReference>
<evidence type="ECO:0000256" key="2">
    <source>
        <dbReference type="ARBA" id="ARBA00010015"/>
    </source>
</evidence>
<dbReference type="SMART" id="SM00891">
    <property type="entry name" value="ERCC4"/>
    <property type="match status" value="1"/>
</dbReference>
<keyword evidence="9" id="KW-0539">Nucleus</keyword>
<feature type="compositionally biased region" description="Polar residues" evidence="11">
    <location>
        <begin position="31"/>
        <end position="44"/>
    </location>
</feature>
<evidence type="ECO:0000256" key="10">
    <source>
        <dbReference type="ARBA" id="ARBA00072370"/>
    </source>
</evidence>
<feature type="region of interest" description="Disordered" evidence="11">
    <location>
        <begin position="177"/>
        <end position="209"/>
    </location>
</feature>
<dbReference type="Proteomes" id="UP000678393">
    <property type="component" value="Unassembled WGS sequence"/>
</dbReference>
<dbReference type="AlphaFoldDB" id="A0A8S3ZS87"/>
<keyword evidence="5" id="KW-0227">DNA damage</keyword>
<dbReference type="PANTHER" id="PTHR10150">
    <property type="entry name" value="DNA REPAIR ENDONUCLEASE XPF"/>
    <property type="match status" value="1"/>
</dbReference>
<dbReference type="CDD" id="cd20078">
    <property type="entry name" value="XPF_nuclease_XPF_euk"/>
    <property type="match status" value="1"/>
</dbReference>
<dbReference type="Gene3D" id="3.40.50.10130">
    <property type="match status" value="1"/>
</dbReference>
<dbReference type="GO" id="GO:0000712">
    <property type="term" value="P:resolution of meiotic recombination intermediates"/>
    <property type="evidence" value="ECO:0007669"/>
    <property type="project" value="TreeGrafter"/>
</dbReference>
<evidence type="ECO:0000313" key="13">
    <source>
        <dbReference type="EMBL" id="CAG5130690.1"/>
    </source>
</evidence>
<dbReference type="EMBL" id="CAJHNH020004195">
    <property type="protein sequence ID" value="CAG5130690.1"/>
    <property type="molecule type" value="Genomic_DNA"/>
</dbReference>
<keyword evidence="14" id="KW-1185">Reference proteome</keyword>
<dbReference type="InterPro" id="IPR047520">
    <property type="entry name" value="XPF_nuclease"/>
</dbReference>
<evidence type="ECO:0000256" key="6">
    <source>
        <dbReference type="ARBA" id="ARBA00022801"/>
    </source>
</evidence>
<proteinExistence type="inferred from homology"/>
<feature type="domain" description="ERCC4" evidence="12">
    <location>
        <begin position="213"/>
        <end position="285"/>
    </location>
</feature>
<dbReference type="OrthoDB" id="361020at2759"/>
<gene>
    <name evidence="13" type="ORF">CUNI_LOCUS16248</name>
</gene>
<dbReference type="FunFam" id="3.40.50.10130:FF:000002">
    <property type="entry name" value="DNA repair endonuclease XPF"/>
    <property type="match status" value="1"/>
</dbReference>
<protein>
    <recommendedName>
        <fullName evidence="10">DNA repair endonuclease XPF</fullName>
    </recommendedName>
</protein>
<sequence>MNRLFQKYLLLKGKPGQAQQTEDVRHKNSTSKDPTQAGKSVSSTLTLTQMMGASKGDDSDGNEKATNDLATSSKDAYYSVVSSPMTIIHPLHGCSDPHGLSRTIEEIQPKYVVLYDADISLVRQLEVYKASRPGRPLRVYFLMYKGSVEEQRYLTTLRKEKEAFEYLIREKATMVVSEEQDGKTDDDPSLARGQVPSVGSSSRHGGTETVQQRVIVDMREFRSELPSLIHRRGIEIEPVTIEVGDYILTPDICVERKSVSDLIGSLNNGRLYQQALSMCRFYKRPVC</sequence>
<dbReference type="GO" id="GO:0000014">
    <property type="term" value="F:single-stranded DNA endodeoxyribonuclease activity"/>
    <property type="evidence" value="ECO:0007669"/>
    <property type="project" value="TreeGrafter"/>
</dbReference>
<dbReference type="SUPFAM" id="SSF52980">
    <property type="entry name" value="Restriction endonuclease-like"/>
    <property type="match status" value="1"/>
</dbReference>
<dbReference type="InterPro" id="IPR006166">
    <property type="entry name" value="ERCC4_domain"/>
</dbReference>
<evidence type="ECO:0000256" key="1">
    <source>
        <dbReference type="ARBA" id="ARBA00004123"/>
    </source>
</evidence>